<keyword evidence="2" id="KW-0812">Transmembrane</keyword>
<comment type="caution">
    <text evidence="4">The sequence shown here is derived from an EMBL/GenBank/DDBJ whole genome shotgun (WGS) entry which is preliminary data.</text>
</comment>
<evidence type="ECO:0000256" key="3">
    <source>
        <dbReference type="SAM" id="SignalP"/>
    </source>
</evidence>
<keyword evidence="5" id="KW-1185">Reference proteome</keyword>
<name>A0ABP0J5J1_9DINO</name>
<dbReference type="Proteomes" id="UP001642484">
    <property type="component" value="Unassembled WGS sequence"/>
</dbReference>
<evidence type="ECO:0000256" key="1">
    <source>
        <dbReference type="SAM" id="MobiDB-lite"/>
    </source>
</evidence>
<keyword evidence="3" id="KW-0732">Signal</keyword>
<feature type="chain" id="PRO_5046885337" evidence="3">
    <location>
        <begin position="17"/>
        <end position="1334"/>
    </location>
</feature>
<organism evidence="4 5">
    <name type="scientific">Durusdinium trenchii</name>
    <dbReference type="NCBI Taxonomy" id="1381693"/>
    <lineage>
        <taxon>Eukaryota</taxon>
        <taxon>Sar</taxon>
        <taxon>Alveolata</taxon>
        <taxon>Dinophyceae</taxon>
        <taxon>Suessiales</taxon>
        <taxon>Symbiodiniaceae</taxon>
        <taxon>Durusdinium</taxon>
    </lineage>
</organism>
<gene>
    <name evidence="4" type="ORF">CCMP2556_LOCUS9721</name>
</gene>
<feature type="signal peptide" evidence="3">
    <location>
        <begin position="1"/>
        <end position="16"/>
    </location>
</feature>
<proteinExistence type="predicted"/>
<reference evidence="4 5" key="1">
    <citation type="submission" date="2024-02" db="EMBL/GenBank/DDBJ databases">
        <authorList>
            <person name="Chen Y."/>
            <person name="Shah S."/>
            <person name="Dougan E. K."/>
            <person name="Thang M."/>
            <person name="Chan C."/>
        </authorList>
    </citation>
    <scope>NUCLEOTIDE SEQUENCE [LARGE SCALE GENOMIC DNA]</scope>
</reference>
<feature type="transmembrane region" description="Helical" evidence="2">
    <location>
        <begin position="1288"/>
        <end position="1310"/>
    </location>
</feature>
<protein>
    <submittedName>
        <fullName evidence="4">Uncharacterized protein</fullName>
    </submittedName>
</protein>
<evidence type="ECO:0000313" key="5">
    <source>
        <dbReference type="Proteomes" id="UP001642484"/>
    </source>
</evidence>
<feature type="compositionally biased region" description="Polar residues" evidence="1">
    <location>
        <begin position="980"/>
        <end position="989"/>
    </location>
</feature>
<feature type="region of interest" description="Disordered" evidence="1">
    <location>
        <begin position="955"/>
        <end position="990"/>
    </location>
</feature>
<dbReference type="EMBL" id="CAXAMN010004448">
    <property type="protein sequence ID" value="CAK9009558.1"/>
    <property type="molecule type" value="Genomic_DNA"/>
</dbReference>
<keyword evidence="2" id="KW-0472">Membrane</keyword>
<sequence length="1334" mass="147806">MARFAWCSLLLLQTSASFVPFADVEELKPHRLHPHCADAVDEDGHRWCSRSFKKRLADGADIELNWKMHVDPDRILSLDTEAEHGVKISRCAPDELELFVPHSHLQHLEVGKFIVGSPFVHNCQHQPESAMYHKVVQVKRKRTADGGIGNMFHFHIATQAVPHMGWTAKHIEYNFSYMPVEAREIHNPWPERRSYLDHSSESRRLQGFQFPGFAQPSAGNIQSAGQSSGSMQRNNGIVSFNPDQVSNFGWNWDFFLNESKTPKFVIDQPDTQGIFILENPYIKAHAGCFLNFTSKFQGFMKAPHIIWQAGLKGHGIMQGRLRASLNSTRPMSLEASSYKIPSEVLENFPFLRILTKFDKTRWFNQVSHGVGPMAASFTPGFQFQMEVYHKGVFHGFLATGGSTRGVMMPILHFDSLKGFEQTIQGELLNTTVFPPLYKIFTEVFELGVRADPIFHLKGDFMGFQGVEAAMHFRAYQNCTISRQGSVHFDVDARKALVVYPFRVVGPNQLDFNTKYQLKMQAKGVEKVTSPTTSWGQVEFHEPISNCNFGNFTEAEVENVAITVILEKVDTTTGAVTQMGQGSYTVMSWELGIGQPVPTWINIKNAENQAVANAQVYIVHKENVVSFLSSRIKGIGFDFPSVSLIPGQIQNEYKDLPADCPLKIHLILGNRSYLVDVNPKSMGQGAVFTGQTVIELYPSFVDMWAACATTMEFCTSPKIELWCGSQKLGSAPVPPFGIPVPEESNFIEDMLGMQPTMAPAIGTEQTNNLPAVQVTTPNNIPVATITSEVRLSPATASSSFLSPSFAADVTMGEQIEFIWTIADTVAGQAMTFKVIPMKIVSQQQLPDQDLSKYRKIGDSFLFSESDSTQADVPGTCQARPVHGMEASALPCSFAKALAFNSPGFATGDKMIVMVTWMQDNKEHKIYSPAFRLVGGVTMPTMPVPGGTRRLQAAAAAALPPAQSNLRSPSPAPATPAPTLGAGNSSENQSEACARQDLRFNFGQGVEVRLEVLSMGVPQALQQDMPMMAMDDNSGPVYTSPWEAMGGNQPAMEAKDFLPETACEMGMCDTALPGCRQASFKQLYFPRLVFNFSRPYFYNHNETNSTTQKLIQEAMAWAFSAMPEAIQVVLQELEQREKELQQQTAVPNYGFGAYSQPNQNQFGFNNGQQQNNWFNSPQATGNTQQMPQAFGKWWNTQRRLTAKRMGVDGEGRPVEMPSKLMSHQAEVQFRNGLPYRVDHVLLKKMIKSGMIPVDDGHSKKLGKLNIIGFYFEDLGAIQVPESDVHARAGWAGWVTALAACAATAAVAFGVFLRSRCSDSGYKPQLLEAAQCEEGLE</sequence>
<keyword evidence="2" id="KW-1133">Transmembrane helix</keyword>
<evidence type="ECO:0000256" key="2">
    <source>
        <dbReference type="SAM" id="Phobius"/>
    </source>
</evidence>
<accession>A0ABP0J5J1</accession>
<evidence type="ECO:0000313" key="4">
    <source>
        <dbReference type="EMBL" id="CAK9009558.1"/>
    </source>
</evidence>